<dbReference type="EMBL" id="JBBNAE010000004">
    <property type="protein sequence ID" value="KAK9130841.1"/>
    <property type="molecule type" value="Genomic_DNA"/>
</dbReference>
<reference evidence="2 3" key="1">
    <citation type="submission" date="2024-01" db="EMBL/GenBank/DDBJ databases">
        <title>Genome assemblies of Stephania.</title>
        <authorList>
            <person name="Yang L."/>
        </authorList>
    </citation>
    <scope>NUCLEOTIDE SEQUENCE [LARGE SCALE GENOMIC DNA]</scope>
    <source>
        <strain evidence="2">QJT</strain>
        <tissue evidence="2">Leaf</tissue>
    </source>
</reference>
<evidence type="ECO:0000256" key="1">
    <source>
        <dbReference type="SAM" id="MobiDB-lite"/>
    </source>
</evidence>
<proteinExistence type="predicted"/>
<feature type="region of interest" description="Disordered" evidence="1">
    <location>
        <begin position="45"/>
        <end position="74"/>
    </location>
</feature>
<name>A0AAP0P802_9MAGN</name>
<dbReference type="AlphaFoldDB" id="A0AAP0P802"/>
<dbReference type="Proteomes" id="UP001417504">
    <property type="component" value="Unassembled WGS sequence"/>
</dbReference>
<protein>
    <submittedName>
        <fullName evidence="2">Uncharacterized protein</fullName>
    </submittedName>
</protein>
<accession>A0AAP0P802</accession>
<gene>
    <name evidence="2" type="ORF">Sjap_011328</name>
</gene>
<evidence type="ECO:0000313" key="3">
    <source>
        <dbReference type="Proteomes" id="UP001417504"/>
    </source>
</evidence>
<evidence type="ECO:0000313" key="2">
    <source>
        <dbReference type="EMBL" id="KAK9130841.1"/>
    </source>
</evidence>
<sequence>MLYSLFRVFVAGGTVPGHGRLEATPLAGGGSFSWGKDPKRVAALLGPASEGDDNPSVAVAGPSAPPKRDKGREG</sequence>
<organism evidence="2 3">
    <name type="scientific">Stephania japonica</name>
    <dbReference type="NCBI Taxonomy" id="461633"/>
    <lineage>
        <taxon>Eukaryota</taxon>
        <taxon>Viridiplantae</taxon>
        <taxon>Streptophyta</taxon>
        <taxon>Embryophyta</taxon>
        <taxon>Tracheophyta</taxon>
        <taxon>Spermatophyta</taxon>
        <taxon>Magnoliopsida</taxon>
        <taxon>Ranunculales</taxon>
        <taxon>Menispermaceae</taxon>
        <taxon>Menispermoideae</taxon>
        <taxon>Cissampelideae</taxon>
        <taxon>Stephania</taxon>
    </lineage>
</organism>
<comment type="caution">
    <text evidence="2">The sequence shown here is derived from an EMBL/GenBank/DDBJ whole genome shotgun (WGS) entry which is preliminary data.</text>
</comment>
<keyword evidence="3" id="KW-1185">Reference proteome</keyword>